<keyword evidence="1" id="KW-0472">Membrane</keyword>
<evidence type="ECO:0000313" key="3">
    <source>
        <dbReference type="Proteomes" id="UP000034349"/>
    </source>
</evidence>
<evidence type="ECO:0000256" key="1">
    <source>
        <dbReference type="SAM" id="Phobius"/>
    </source>
</evidence>
<feature type="transmembrane region" description="Helical" evidence="1">
    <location>
        <begin position="12"/>
        <end position="32"/>
    </location>
</feature>
<accession>A0A0F9YMI0</accession>
<proteinExistence type="predicted"/>
<name>A0A0F9YMI0_9BACT</name>
<gene>
    <name evidence="2" type="ORF">UR23_C0059G0010</name>
</gene>
<dbReference type="Proteomes" id="UP000034349">
    <property type="component" value="Unassembled WGS sequence"/>
</dbReference>
<reference evidence="2 3" key="1">
    <citation type="journal article" date="2015" name="Nature">
        <title>rRNA introns, odd ribosomes, and small enigmatic genomes across a large radiation of phyla.</title>
        <authorList>
            <person name="Brown C.T."/>
            <person name="Hug L.A."/>
            <person name="Thomas B.C."/>
            <person name="Sharon I."/>
            <person name="Castelle C.J."/>
            <person name="Singh A."/>
            <person name="Wilkins M.J."/>
            <person name="Williams K.H."/>
            <person name="Banfield J.F."/>
        </authorList>
    </citation>
    <scope>NUCLEOTIDE SEQUENCE [LARGE SCALE GENOMIC DNA]</scope>
</reference>
<evidence type="ECO:0000313" key="2">
    <source>
        <dbReference type="EMBL" id="KKP32498.1"/>
    </source>
</evidence>
<protein>
    <submittedName>
        <fullName evidence="2">Uncharacterized protein</fullName>
    </submittedName>
</protein>
<organism evidence="2 3">
    <name type="scientific">Candidatus Roizmanbacteria bacterium GW2011_GWA2_32_13</name>
    <dbReference type="NCBI Taxonomy" id="1618475"/>
    <lineage>
        <taxon>Bacteria</taxon>
        <taxon>Candidatus Roizmaniibacteriota</taxon>
    </lineage>
</organism>
<keyword evidence="1" id="KW-0812">Transmembrane</keyword>
<dbReference type="EMBL" id="LBOK01000059">
    <property type="protein sequence ID" value="KKP32498.1"/>
    <property type="molecule type" value="Genomic_DNA"/>
</dbReference>
<comment type="caution">
    <text evidence="2">The sequence shown here is derived from an EMBL/GenBank/DDBJ whole genome shotgun (WGS) entry which is preliminary data.</text>
</comment>
<sequence>MIPKEQFWQFNSTILITTAVMIMMGTLLYIAYKLSKK</sequence>
<dbReference type="AlphaFoldDB" id="A0A0F9YMI0"/>
<keyword evidence="1" id="KW-1133">Transmembrane helix</keyword>